<reference evidence="1" key="1">
    <citation type="journal article" date="2009" name="PLoS Genet.">
        <title>Sequencing, mapping, and analysis of 27,455 maize full-length cDNAs.</title>
        <authorList>
            <person name="Soderlund C."/>
            <person name="Descour A."/>
            <person name="Kudrna D."/>
            <person name="Bomhoff M."/>
            <person name="Boyd L."/>
            <person name="Currie J."/>
            <person name="Angelova A."/>
            <person name="Collura K."/>
            <person name="Wissotski M."/>
            <person name="Ashley E."/>
            <person name="Morrow D."/>
            <person name="Fernandes J."/>
            <person name="Walbot V."/>
            <person name="Yu Y."/>
        </authorList>
    </citation>
    <scope>NUCLEOTIDE SEQUENCE</scope>
    <source>
        <strain evidence="1">B73</strain>
    </source>
</reference>
<proteinExistence type="evidence at transcript level"/>
<reference evidence="1" key="2">
    <citation type="submission" date="2012-06" db="EMBL/GenBank/DDBJ databases">
        <authorList>
            <person name="Yu Y."/>
            <person name="Currie J."/>
            <person name="Lomeli R."/>
            <person name="Angelova A."/>
            <person name="Collura K."/>
            <person name="Wissotski M."/>
            <person name="Campos D."/>
            <person name="Kudrna D."/>
            <person name="Golser W."/>
            <person name="Ashely E."/>
            <person name="Descour A."/>
            <person name="Fernandes J."/>
            <person name="Soderlund C."/>
            <person name="Walbot V."/>
        </authorList>
    </citation>
    <scope>NUCLEOTIDE SEQUENCE</scope>
    <source>
        <strain evidence="1">B73</strain>
    </source>
</reference>
<organism evidence="1">
    <name type="scientific">Zea mays</name>
    <name type="common">Maize</name>
    <dbReference type="NCBI Taxonomy" id="4577"/>
    <lineage>
        <taxon>Eukaryota</taxon>
        <taxon>Viridiplantae</taxon>
        <taxon>Streptophyta</taxon>
        <taxon>Embryophyta</taxon>
        <taxon>Tracheophyta</taxon>
        <taxon>Spermatophyta</taxon>
        <taxon>Magnoliopsida</taxon>
        <taxon>Liliopsida</taxon>
        <taxon>Poales</taxon>
        <taxon>Poaceae</taxon>
        <taxon>PACMAD clade</taxon>
        <taxon>Panicoideae</taxon>
        <taxon>Andropogonodae</taxon>
        <taxon>Andropogoneae</taxon>
        <taxon>Tripsacinae</taxon>
        <taxon>Zea</taxon>
    </lineage>
</organism>
<sequence length="17" mass="1952">MAPELNWKSVMDLMSSL</sequence>
<protein>
    <submittedName>
        <fullName evidence="1">Uncharacterized protein</fullName>
    </submittedName>
</protein>
<accession>C4J8A5</accession>
<dbReference type="AlphaFoldDB" id="C4J8A5"/>
<name>C4J8A5_MAIZE</name>
<dbReference type="EMBL" id="BT087052">
    <property type="protein sequence ID" value="ACR37405.1"/>
    <property type="molecule type" value="mRNA"/>
</dbReference>
<evidence type="ECO:0000313" key="1">
    <source>
        <dbReference type="EMBL" id="ACR37405.1"/>
    </source>
</evidence>